<sequence>MQRIKHLLLALVTVSAVLLSSCAAPEVDNATTQAPESKVEQLEWSKNASIYEINVRQYSEEGTFDAVREDLPRLREMGVRILWLMPIHPIGEKNRKGPLGSYYSVKDYKGINPEFGDKADFARFVDEAHQLGFKVIIDWVANHTAWGHPWTENPEWYALDEDGNFTPPTGTDWTDVIQLNYENEEMRAAMIDALEYWVRDFNIDGYRCDVAGMVPTDFWVEAIDSLNQIKPVFMLAEDGEPELLIEAFQMNYAWQYAHTIREIAKEEQSLDDLTALMEETEANFPSSSYRMYFTSNHDENSWTGSDTAMYADNFENFAVLSATIDGMPLIYNGQESGLDKQLEFFEKDTINWGNYKYQDFYTTLIGLKRDTPALWNGDFGGDLEILDMPEEIYAYKREKGDSEVVVVLNFSSEPKRIPLADVGVDDSYVTYNSNSLMVTNSEISFGPNQWVIFVNK</sequence>
<keyword evidence="3" id="KW-0326">Glycosidase</keyword>
<evidence type="ECO:0000259" key="2">
    <source>
        <dbReference type="SMART" id="SM00642"/>
    </source>
</evidence>
<feature type="signal peptide" evidence="1">
    <location>
        <begin position="1"/>
        <end position="23"/>
    </location>
</feature>
<evidence type="ECO:0000256" key="1">
    <source>
        <dbReference type="SAM" id="SignalP"/>
    </source>
</evidence>
<keyword evidence="4" id="KW-1185">Reference proteome</keyword>
<reference evidence="3 4" key="1">
    <citation type="submission" date="2017-05" db="EMBL/GenBank/DDBJ databases">
        <authorList>
            <person name="Varghese N."/>
            <person name="Submissions S."/>
        </authorList>
    </citation>
    <scope>NUCLEOTIDE SEQUENCE [LARGE SCALE GENOMIC DNA]</scope>
    <source>
        <strain evidence="3 4">DSM 21985</strain>
    </source>
</reference>
<dbReference type="GO" id="GO:0016798">
    <property type="term" value="F:hydrolase activity, acting on glycosyl bonds"/>
    <property type="evidence" value="ECO:0007669"/>
    <property type="project" value="UniProtKB-KW"/>
</dbReference>
<proteinExistence type="predicted"/>
<dbReference type="SMART" id="SM00642">
    <property type="entry name" value="Aamy"/>
    <property type="match status" value="1"/>
</dbReference>
<evidence type="ECO:0000313" key="3">
    <source>
        <dbReference type="EMBL" id="SMO75889.1"/>
    </source>
</evidence>
<dbReference type="Pfam" id="PF00128">
    <property type="entry name" value="Alpha-amylase"/>
    <property type="match status" value="3"/>
</dbReference>
<dbReference type="CDD" id="cd11313">
    <property type="entry name" value="AmyAc_arch_bac_AmyA"/>
    <property type="match status" value="1"/>
</dbReference>
<dbReference type="EMBL" id="FXTP01000009">
    <property type="protein sequence ID" value="SMO75889.1"/>
    <property type="molecule type" value="Genomic_DNA"/>
</dbReference>
<dbReference type="PANTHER" id="PTHR47786:SF2">
    <property type="entry name" value="GLYCOSYL HYDROLASE FAMILY 13 CATALYTIC DOMAIN-CONTAINING PROTEIN"/>
    <property type="match status" value="1"/>
</dbReference>
<evidence type="ECO:0000313" key="4">
    <source>
        <dbReference type="Proteomes" id="UP000317557"/>
    </source>
</evidence>
<name>A0A521DVW6_9BACT</name>
<dbReference type="OrthoDB" id="9805159at2"/>
<dbReference type="SUPFAM" id="SSF51445">
    <property type="entry name" value="(Trans)glycosidases"/>
    <property type="match status" value="1"/>
</dbReference>
<dbReference type="RefSeq" id="WP_142454790.1">
    <property type="nucleotide sequence ID" value="NZ_FXTP01000009.1"/>
</dbReference>
<keyword evidence="1" id="KW-0732">Signal</keyword>
<dbReference type="InterPro" id="IPR006047">
    <property type="entry name" value="GH13_cat_dom"/>
</dbReference>
<dbReference type="AlphaFoldDB" id="A0A521DVW6"/>
<dbReference type="Gene3D" id="3.20.20.80">
    <property type="entry name" value="Glycosidases"/>
    <property type="match status" value="1"/>
</dbReference>
<dbReference type="InterPro" id="IPR013780">
    <property type="entry name" value="Glyco_hydro_b"/>
</dbReference>
<protein>
    <submittedName>
        <fullName evidence="3">Glycosidase</fullName>
    </submittedName>
</protein>
<keyword evidence="3" id="KW-0378">Hydrolase</keyword>
<dbReference type="GO" id="GO:0005975">
    <property type="term" value="P:carbohydrate metabolic process"/>
    <property type="evidence" value="ECO:0007669"/>
    <property type="project" value="InterPro"/>
</dbReference>
<gene>
    <name evidence="3" type="ORF">SAMN06265219_109162</name>
</gene>
<organism evidence="3 4">
    <name type="scientific">Gracilimonas mengyeensis</name>
    <dbReference type="NCBI Taxonomy" id="1302730"/>
    <lineage>
        <taxon>Bacteria</taxon>
        <taxon>Pseudomonadati</taxon>
        <taxon>Balneolota</taxon>
        <taxon>Balneolia</taxon>
        <taxon>Balneolales</taxon>
        <taxon>Balneolaceae</taxon>
        <taxon>Gracilimonas</taxon>
    </lineage>
</organism>
<feature type="chain" id="PRO_5022092749" evidence="1">
    <location>
        <begin position="24"/>
        <end position="456"/>
    </location>
</feature>
<dbReference type="SUPFAM" id="SSF51011">
    <property type="entry name" value="Glycosyl hydrolase domain"/>
    <property type="match status" value="1"/>
</dbReference>
<dbReference type="PANTHER" id="PTHR47786">
    <property type="entry name" value="ALPHA-1,4-GLUCAN:MALTOSE-1-PHOSPHATE MALTOSYLTRANSFERASE"/>
    <property type="match status" value="1"/>
</dbReference>
<accession>A0A521DVW6</accession>
<feature type="domain" description="Glycosyl hydrolase family 13 catalytic" evidence="2">
    <location>
        <begin position="52"/>
        <end position="368"/>
    </location>
</feature>
<dbReference type="PROSITE" id="PS51257">
    <property type="entry name" value="PROKAR_LIPOPROTEIN"/>
    <property type="match status" value="1"/>
</dbReference>
<dbReference type="Gene3D" id="2.60.40.1180">
    <property type="entry name" value="Golgi alpha-mannosidase II"/>
    <property type="match status" value="1"/>
</dbReference>
<dbReference type="Proteomes" id="UP000317557">
    <property type="component" value="Unassembled WGS sequence"/>
</dbReference>
<dbReference type="InterPro" id="IPR017853">
    <property type="entry name" value="GH"/>
</dbReference>